<evidence type="ECO:0000259" key="12">
    <source>
        <dbReference type="Pfam" id="PF10659"/>
    </source>
</evidence>
<dbReference type="InterPro" id="IPR027446">
    <property type="entry name" value="VSG_C_dom_sf"/>
</dbReference>
<dbReference type="EMBL" id="KX700678">
    <property type="protein sequence ID" value="APD74634.1"/>
    <property type="molecule type" value="Genomic_DNA"/>
</dbReference>
<dbReference type="SUPFAM" id="SSF58087">
    <property type="entry name" value="Variant surface glycoprotein (N-terminal domain)"/>
    <property type="match status" value="1"/>
</dbReference>
<comment type="subcellular location">
    <subcellularLocation>
        <location evidence="2">Cell membrane</location>
        <topology evidence="2">Lipid-anchor</topology>
        <topology evidence="2">GPI-anchor</topology>
    </subcellularLocation>
</comment>
<keyword evidence="3" id="KW-1003">Cell membrane</keyword>
<evidence type="ECO:0000313" key="13">
    <source>
        <dbReference type="EMBL" id="APD74634.1"/>
    </source>
</evidence>
<proteinExistence type="predicted"/>
<sequence length="515" mass="55147">MMQTIPLPLFLTLLAAKSVSCTAGGGIKYTAWTGACQLAAELEKIQQKAAAIVKGDATTAHEELKQLYKAKIIIQKACDGSQTPEQEALLAYYTYRVQHAMAELSGQPTANQMTAIRDAARAQAAITEFVTSTSQIAGDDTHSCLEAKGGGNAFRKHDTALAADAPGCVLETAALTAAEPTVTGFDTAGYQGAIKSDDNDVAATGGGSVCSLTKEKATDNMLNAGAGHNIGGRPKFAAGIFYLDSTGMKMKGTAKIATKAGAEPLLHAAYQAYLATNKQPQKYEFKDGLKLKDDATFVSLYRTIVLKETTGSHAPESTIKQKIEAMLGGATVMSEKYDGSKTKEQVQDPDADEGKEIALSSISSLETLQKVLTYYKKRNIQKLKLHITNLENKANQQTTKINETDDTCAAKGTGDNCKPPCKVVGEGEAAKCKLEKESKQKAEKEAKSQAGENGKTDSNRCTKHSKKEFEPENKDVKSGKRAVCGWIGDKFKDYSFLLNNKFAPSITADFVALLF</sequence>
<evidence type="ECO:0000256" key="9">
    <source>
        <dbReference type="SAM" id="MobiDB-lite"/>
    </source>
</evidence>
<keyword evidence="10" id="KW-0732">Signal</keyword>
<keyword evidence="4" id="KW-0336">GPI-anchor</keyword>
<dbReference type="SUPFAM" id="SSF118251">
    <property type="entry name" value="Variant surface glycoprotein MITAT 1.2, VSG 221, C-terminal domain"/>
    <property type="match status" value="1"/>
</dbReference>
<keyword evidence="7" id="KW-0449">Lipoprotein</keyword>
<reference evidence="13" key="1">
    <citation type="submission" date="2016-08" db="EMBL/GenBank/DDBJ databases">
        <title>VSG repertoire of Trypanosoma brucei EATRO 1125.</title>
        <authorList>
            <person name="Cross G.A."/>
        </authorList>
    </citation>
    <scope>NUCLEOTIDE SEQUENCE</scope>
    <source>
        <strain evidence="13">EATRO 1125</strain>
    </source>
</reference>
<dbReference type="VEuPathDB" id="TriTrypDB:Tb11.v5.0599"/>
<dbReference type="AlphaFoldDB" id="A0A1J0RA93"/>
<dbReference type="GO" id="GO:0042783">
    <property type="term" value="P:symbiont-mediated evasion of host immune response"/>
    <property type="evidence" value="ECO:0007669"/>
    <property type="project" value="InterPro"/>
</dbReference>
<feature type="domain" description="Trypanosome variant surface glycoprotein A-type N-terminal" evidence="11">
    <location>
        <begin position="10"/>
        <end position="376"/>
    </location>
</feature>
<evidence type="ECO:0000256" key="6">
    <source>
        <dbReference type="ARBA" id="ARBA00023180"/>
    </source>
</evidence>
<dbReference type="GO" id="GO:0098552">
    <property type="term" value="C:side of membrane"/>
    <property type="evidence" value="ECO:0007669"/>
    <property type="project" value="UniProtKB-KW"/>
</dbReference>
<feature type="domain" description="Trypanosome variant surface glycoprotein C-terminal" evidence="12">
    <location>
        <begin position="408"/>
        <end position="514"/>
    </location>
</feature>
<feature type="coiled-coil region" evidence="8">
    <location>
        <begin position="380"/>
        <end position="407"/>
    </location>
</feature>
<evidence type="ECO:0000256" key="2">
    <source>
        <dbReference type="ARBA" id="ARBA00004609"/>
    </source>
</evidence>
<accession>A0A1J0RA93</accession>
<feature type="compositionally biased region" description="Basic and acidic residues" evidence="9">
    <location>
        <begin position="435"/>
        <end position="447"/>
    </location>
</feature>
<evidence type="ECO:0000256" key="3">
    <source>
        <dbReference type="ARBA" id="ARBA00022475"/>
    </source>
</evidence>
<name>A0A1J0RA93_9TRYP</name>
<dbReference type="Gene3D" id="3.90.150.10">
    <property type="entry name" value="Variant Surface Glycoprotein, subunit A domain 1"/>
    <property type="match status" value="1"/>
</dbReference>
<dbReference type="Pfam" id="PF00913">
    <property type="entry name" value="Trypan_glycop"/>
    <property type="match status" value="1"/>
</dbReference>
<evidence type="ECO:0000256" key="7">
    <source>
        <dbReference type="ARBA" id="ARBA00023288"/>
    </source>
</evidence>
<evidence type="ECO:0000256" key="8">
    <source>
        <dbReference type="SAM" id="Coils"/>
    </source>
</evidence>
<dbReference type="Gene3D" id="1.10.470.10">
    <property type="entry name" value="Variant Surface Glycoprotein, subunit A, domain 2"/>
    <property type="match status" value="1"/>
</dbReference>
<dbReference type="InterPro" id="IPR019609">
    <property type="entry name" value="Variant_surf_glycoprt_trypan_C"/>
</dbReference>
<protein>
    <submittedName>
        <fullName evidence="13">Variant surface glycoprotein 1125.4103</fullName>
    </submittedName>
</protein>
<dbReference type="Pfam" id="PF10659">
    <property type="entry name" value="Trypan_glycop_C"/>
    <property type="match status" value="1"/>
</dbReference>
<evidence type="ECO:0000256" key="10">
    <source>
        <dbReference type="SAM" id="SignalP"/>
    </source>
</evidence>
<evidence type="ECO:0000256" key="5">
    <source>
        <dbReference type="ARBA" id="ARBA00023136"/>
    </source>
</evidence>
<keyword evidence="6" id="KW-0325">Glycoprotein</keyword>
<feature type="chain" id="PRO_5013244112" evidence="10">
    <location>
        <begin position="22"/>
        <end position="515"/>
    </location>
</feature>
<feature type="signal peptide" evidence="10">
    <location>
        <begin position="1"/>
        <end position="21"/>
    </location>
</feature>
<dbReference type="Gene3D" id="4.10.110.20">
    <property type="entry name" value="Variant surface glycoprotein MITAT 1.2, VSG 221, C-terminal domain"/>
    <property type="match status" value="1"/>
</dbReference>
<keyword evidence="5" id="KW-0472">Membrane</keyword>
<organism evidence="13">
    <name type="scientific">Trypanosoma brucei</name>
    <dbReference type="NCBI Taxonomy" id="5691"/>
    <lineage>
        <taxon>Eukaryota</taxon>
        <taxon>Discoba</taxon>
        <taxon>Euglenozoa</taxon>
        <taxon>Kinetoplastea</taxon>
        <taxon>Metakinetoplastina</taxon>
        <taxon>Trypanosomatida</taxon>
        <taxon>Trypanosomatidae</taxon>
        <taxon>Trypanosoma</taxon>
    </lineage>
</organism>
<evidence type="ECO:0000256" key="4">
    <source>
        <dbReference type="ARBA" id="ARBA00022622"/>
    </source>
</evidence>
<dbReference type="VEuPathDB" id="TriTrypDB:Tb427_000434200"/>
<evidence type="ECO:0000256" key="1">
    <source>
        <dbReference type="ARBA" id="ARBA00002523"/>
    </source>
</evidence>
<evidence type="ECO:0000259" key="11">
    <source>
        <dbReference type="Pfam" id="PF00913"/>
    </source>
</evidence>
<dbReference type="InterPro" id="IPR001812">
    <property type="entry name" value="Trypano_VSG_A_N_dom"/>
</dbReference>
<keyword evidence="8" id="KW-0175">Coiled coil</keyword>
<dbReference type="GO" id="GO:0005886">
    <property type="term" value="C:plasma membrane"/>
    <property type="evidence" value="ECO:0007669"/>
    <property type="project" value="UniProtKB-SubCell"/>
</dbReference>
<comment type="function">
    <text evidence="1">VSG forms a coat on the surface of the parasite. The trypanosome evades the immune response of the host by expressing a series of antigenically distinct VSGs from an estimated 1000 VSG genes.</text>
</comment>
<feature type="region of interest" description="Disordered" evidence="9">
    <location>
        <begin position="435"/>
        <end position="474"/>
    </location>
</feature>